<organism evidence="2">
    <name type="scientific">marine metagenome</name>
    <dbReference type="NCBI Taxonomy" id="408172"/>
    <lineage>
        <taxon>unclassified sequences</taxon>
        <taxon>metagenomes</taxon>
        <taxon>ecological metagenomes</taxon>
    </lineage>
</organism>
<evidence type="ECO:0000313" key="2">
    <source>
        <dbReference type="EMBL" id="SVD43766.1"/>
    </source>
</evidence>
<proteinExistence type="predicted"/>
<sequence length="27" mass="3288">MKWIRTLHLYLGCLFAPLLIFLWLAVR</sequence>
<feature type="transmembrane region" description="Helical" evidence="1">
    <location>
        <begin position="7"/>
        <end position="26"/>
    </location>
</feature>
<dbReference type="EMBL" id="UINC01150622">
    <property type="protein sequence ID" value="SVD43766.1"/>
    <property type="molecule type" value="Genomic_DNA"/>
</dbReference>
<keyword evidence="1" id="KW-1133">Transmembrane helix</keyword>
<accession>A0A382VB48</accession>
<name>A0A382VB48_9ZZZZ</name>
<protein>
    <submittedName>
        <fullName evidence="2">Uncharacterized protein</fullName>
    </submittedName>
</protein>
<keyword evidence="1" id="KW-0812">Transmembrane</keyword>
<keyword evidence="1" id="KW-0472">Membrane</keyword>
<reference evidence="2" key="1">
    <citation type="submission" date="2018-05" db="EMBL/GenBank/DDBJ databases">
        <authorList>
            <person name="Lanie J.A."/>
            <person name="Ng W.-L."/>
            <person name="Kazmierczak K.M."/>
            <person name="Andrzejewski T.M."/>
            <person name="Davidsen T.M."/>
            <person name="Wayne K.J."/>
            <person name="Tettelin H."/>
            <person name="Glass J.I."/>
            <person name="Rusch D."/>
            <person name="Podicherti R."/>
            <person name="Tsui H.-C.T."/>
            <person name="Winkler M.E."/>
        </authorList>
    </citation>
    <scope>NUCLEOTIDE SEQUENCE</scope>
</reference>
<dbReference type="AlphaFoldDB" id="A0A382VB48"/>
<evidence type="ECO:0000256" key="1">
    <source>
        <dbReference type="SAM" id="Phobius"/>
    </source>
</evidence>
<gene>
    <name evidence="2" type="ORF">METZ01_LOCUS396620</name>
</gene>